<dbReference type="EMBL" id="LKHV01000003">
    <property type="protein sequence ID" value="KRG19275.1"/>
    <property type="molecule type" value="Genomic_DNA"/>
</dbReference>
<dbReference type="Proteomes" id="UP000051494">
    <property type="component" value="Unassembled WGS sequence"/>
</dbReference>
<evidence type="ECO:0000256" key="6">
    <source>
        <dbReference type="ARBA" id="ARBA00022532"/>
    </source>
</evidence>
<dbReference type="Gene3D" id="1.10.4100.10">
    <property type="entry name" value="2-methylcitrate dehydratase PrpD"/>
    <property type="match status" value="1"/>
</dbReference>
<evidence type="ECO:0000256" key="3">
    <source>
        <dbReference type="ARBA" id="ARBA00006174"/>
    </source>
</evidence>
<evidence type="ECO:0000313" key="11">
    <source>
        <dbReference type="EMBL" id="MCS5708889.1"/>
    </source>
</evidence>
<protein>
    <recommendedName>
        <fullName evidence="5">2-methylcitrate dehydratase</fullName>
        <ecNumber evidence="4">4.2.1.79</ecNumber>
    </recommendedName>
</protein>
<dbReference type="InterPro" id="IPR045336">
    <property type="entry name" value="MmgE_PrpD_N"/>
</dbReference>
<dbReference type="GO" id="GO:0019679">
    <property type="term" value="P:propionate metabolic process, methylcitrate cycle"/>
    <property type="evidence" value="ECO:0007669"/>
    <property type="project" value="InterPro"/>
</dbReference>
<dbReference type="InterPro" id="IPR005656">
    <property type="entry name" value="MmgE_PrpD"/>
</dbReference>
<feature type="domain" description="MmgE/PrpD N-terminal" evidence="8">
    <location>
        <begin position="14"/>
        <end position="262"/>
    </location>
</feature>
<evidence type="ECO:0000313" key="12">
    <source>
        <dbReference type="Proteomes" id="UP000051494"/>
    </source>
</evidence>
<comment type="similarity">
    <text evidence="3">Belongs to the PrpD family.</text>
</comment>
<organism evidence="10">
    <name type="scientific">Candidatus Berkiella cookevillensis</name>
    <dbReference type="NCBI Taxonomy" id="437022"/>
    <lineage>
        <taxon>Bacteria</taxon>
        <taxon>Pseudomonadati</taxon>
        <taxon>Pseudomonadota</taxon>
        <taxon>Gammaproteobacteria</taxon>
        <taxon>Candidatus Berkiellales</taxon>
        <taxon>Candidatus Berkiellaceae</taxon>
        <taxon>Candidatus Berkiella</taxon>
    </lineage>
</organism>
<feature type="domain" description="MmgE/PrpD C-terminal" evidence="9">
    <location>
        <begin position="281"/>
        <end position="450"/>
    </location>
</feature>
<evidence type="ECO:0000256" key="2">
    <source>
        <dbReference type="ARBA" id="ARBA00005026"/>
    </source>
</evidence>
<dbReference type="InterPro" id="IPR042183">
    <property type="entry name" value="MmgE/PrpD_sf_1"/>
</dbReference>
<dbReference type="STRING" id="437022.CC99x_00797"/>
<keyword evidence="6" id="KW-0816">Tricarboxylic acid cycle</keyword>
<dbReference type="Gene3D" id="3.30.1330.120">
    <property type="entry name" value="2-methylcitrate dehydratase PrpD"/>
    <property type="match status" value="1"/>
</dbReference>
<dbReference type="InterPro" id="IPR045337">
    <property type="entry name" value="MmgE_PrpD_C"/>
</dbReference>
<dbReference type="UniPathway" id="UPA00946"/>
<dbReference type="AlphaFoldDB" id="A0A0Q9YFB8"/>
<dbReference type="EC" id="4.2.1.79" evidence="4"/>
<accession>A0A0Q9YFB8</accession>
<reference evidence="11" key="2">
    <citation type="journal article" date="2016" name="Genome Announc.">
        <title>Draft Genome Sequences of Two Novel Amoeba-Resistant Intranuclear Bacteria, 'Candidatus Berkiella cookevillensis' and 'Candidatus Berkiella aquae'.</title>
        <authorList>
            <person name="Mehari Y.T."/>
            <person name="Arivett B.A."/>
            <person name="Farone A.L."/>
            <person name="Gunderson J.H."/>
            <person name="Farone M.B."/>
        </authorList>
    </citation>
    <scope>NUCLEOTIDE SEQUENCE</scope>
    <source>
        <strain evidence="11">CC99</strain>
    </source>
</reference>
<dbReference type="OrthoDB" id="9797528at2"/>
<dbReference type="Pfam" id="PF19305">
    <property type="entry name" value="MmgE_PrpD_C"/>
    <property type="match status" value="1"/>
</dbReference>
<dbReference type="InterPro" id="IPR036148">
    <property type="entry name" value="MmgE/PrpD_sf"/>
</dbReference>
<dbReference type="NCBIfam" id="NF006943">
    <property type="entry name" value="PRK09425.1"/>
    <property type="match status" value="1"/>
</dbReference>
<evidence type="ECO:0000259" key="9">
    <source>
        <dbReference type="Pfam" id="PF19305"/>
    </source>
</evidence>
<sequence>MQNIRPNPDKVLLEIADYVADKEIHSDLAFDTARLALMDSIGCAVLALKFPACKKLLGPWVKGMSIQNGVRVPATDYVLDPIKAAFDIGTMIRWLDYNDTWLAKEWGHPSDNLGALLAVMDYRCRTSDVKASYTVRSLCEAMIKAYEIQGILALENSFNAVGFDHVVLVKVASTALATKLLGGSKDQIIDALSQAWIDGQSLRTYRHAPNTGSRKSWAAGDATSRAVRLALLTLQGEKGYPSVLTAPKWGFEASYFDGKPLKIVQPLDSYVMENILFKISYPAEFHAQTAVEVALNMHADIKDDLDNIEKITIYTQEAGKRIIDKQGPLHNPADRDHCIQYMVAVGLLMGDLKAEYYEDSFAKDPRIDNLRAKMEVIEEPAFTQAYFDPDKRAIPNKLHIQFKNTKQALSGESFYPVGHKSRRKEGVPLLLEKFCNNCNQVLPQKTEQWFELFNNADQLWDMPVDSLMQVLSV</sequence>
<dbReference type="GO" id="GO:0047547">
    <property type="term" value="F:2-methylcitrate dehydratase activity"/>
    <property type="evidence" value="ECO:0007669"/>
    <property type="project" value="UniProtKB-EC"/>
</dbReference>
<dbReference type="GO" id="GO:0006099">
    <property type="term" value="P:tricarboxylic acid cycle"/>
    <property type="evidence" value="ECO:0007669"/>
    <property type="project" value="UniProtKB-KW"/>
</dbReference>
<evidence type="ECO:0000256" key="4">
    <source>
        <dbReference type="ARBA" id="ARBA00013124"/>
    </source>
</evidence>
<dbReference type="SUPFAM" id="SSF103378">
    <property type="entry name" value="2-methylcitrate dehydratase PrpD"/>
    <property type="match status" value="1"/>
</dbReference>
<dbReference type="InterPro" id="IPR012705">
    <property type="entry name" value="2Me_IsoCit_deHydtase_PrpD"/>
</dbReference>
<keyword evidence="12" id="KW-1185">Reference proteome</keyword>
<evidence type="ECO:0000256" key="1">
    <source>
        <dbReference type="ARBA" id="ARBA00000096"/>
    </source>
</evidence>
<dbReference type="PANTHER" id="PTHR16943:SF8">
    <property type="entry name" value="2-METHYLCITRATE DEHYDRATASE"/>
    <property type="match status" value="1"/>
</dbReference>
<dbReference type="NCBIfam" id="TIGR02330">
    <property type="entry name" value="prpD"/>
    <property type="match status" value="1"/>
</dbReference>
<evidence type="ECO:0000259" key="8">
    <source>
        <dbReference type="Pfam" id="PF03972"/>
    </source>
</evidence>
<evidence type="ECO:0000313" key="10">
    <source>
        <dbReference type="EMBL" id="KRG19275.1"/>
    </source>
</evidence>
<proteinExistence type="inferred from homology"/>
<dbReference type="EMBL" id="LKHV02000001">
    <property type="protein sequence ID" value="MCS5708889.1"/>
    <property type="molecule type" value="Genomic_DNA"/>
</dbReference>
<dbReference type="PANTHER" id="PTHR16943">
    <property type="entry name" value="2-METHYLCITRATE DEHYDRATASE-RELATED"/>
    <property type="match status" value="1"/>
</dbReference>
<keyword evidence="7 10" id="KW-0456">Lyase</keyword>
<evidence type="ECO:0000256" key="7">
    <source>
        <dbReference type="ARBA" id="ARBA00023239"/>
    </source>
</evidence>
<reference evidence="10" key="1">
    <citation type="submission" date="2015-09" db="EMBL/GenBank/DDBJ databases">
        <title>Draft Genome Sequences of Two Novel Amoeba-resistant Intranuclear Bacteria, Candidatus Berkiella cookevillensis and Candidatus Berkiella aquae.</title>
        <authorList>
            <person name="Mehari Y.T."/>
            <person name="Arivett B.A."/>
            <person name="Farone A.L."/>
            <person name="Gunderson J.H."/>
            <person name="Farone M.B."/>
        </authorList>
    </citation>
    <scope>NUCLEOTIDE SEQUENCE [LARGE SCALE GENOMIC DNA]</scope>
    <source>
        <strain evidence="10">CC99</strain>
    </source>
</reference>
<comment type="caution">
    <text evidence="10">The sequence shown here is derived from an EMBL/GenBank/DDBJ whole genome shotgun (WGS) entry which is preliminary data.</text>
</comment>
<dbReference type="Pfam" id="PF03972">
    <property type="entry name" value="MmgE_PrpD_N"/>
    <property type="match status" value="1"/>
</dbReference>
<reference evidence="11" key="3">
    <citation type="submission" date="2021-06" db="EMBL/GenBank/DDBJ databases">
        <title>Genomic Description and Analysis of Intracellular Bacteria, Candidatus Berkiella cookevillensis and Candidatus Berkiella aquae.</title>
        <authorList>
            <person name="Kidane D.T."/>
            <person name="Mehari Y.T."/>
            <person name="Rice F.C."/>
            <person name="Arivett B.A."/>
            <person name="Farone A.L."/>
            <person name="Berk S.G."/>
            <person name="Farone M.B."/>
        </authorList>
    </citation>
    <scope>NUCLEOTIDE SEQUENCE</scope>
    <source>
        <strain evidence="11">CC99</strain>
    </source>
</reference>
<dbReference type="RefSeq" id="WP_057623923.1">
    <property type="nucleotide sequence ID" value="NZ_LKHV02000001.1"/>
</dbReference>
<dbReference type="InterPro" id="IPR042188">
    <property type="entry name" value="MmgE/PrpD_sf_2"/>
</dbReference>
<name>A0A0Q9YFB8_9GAMM</name>
<evidence type="ECO:0000256" key="5">
    <source>
        <dbReference type="ARBA" id="ARBA00017240"/>
    </source>
</evidence>
<dbReference type="PATRIC" id="fig|1590042.3.peg.819"/>
<comment type="catalytic activity">
    <reaction evidence="1">
        <text>(2S,3S)-2-methylcitrate = 2-methyl-cis-aconitate + H2O</text>
        <dbReference type="Rhea" id="RHEA:17725"/>
        <dbReference type="ChEBI" id="CHEBI:15377"/>
        <dbReference type="ChEBI" id="CHEBI:57872"/>
        <dbReference type="ChEBI" id="CHEBI:58853"/>
        <dbReference type="EC" id="4.2.1.79"/>
    </reaction>
</comment>
<dbReference type="GO" id="GO:0051537">
    <property type="term" value="F:2 iron, 2 sulfur cluster binding"/>
    <property type="evidence" value="ECO:0007669"/>
    <property type="project" value="InterPro"/>
</dbReference>
<gene>
    <name evidence="10" type="primary">prpD</name>
    <name evidence="10" type="ORF">CC99x_00797</name>
    <name evidence="11" type="ORF">CC99x_008215</name>
</gene>
<comment type="pathway">
    <text evidence="2">Organic acid metabolism; propanoate degradation.</text>
</comment>